<keyword evidence="3" id="KW-0804">Transcription</keyword>
<dbReference type="GO" id="GO:0003700">
    <property type="term" value="F:DNA-binding transcription factor activity"/>
    <property type="evidence" value="ECO:0007669"/>
    <property type="project" value="TreeGrafter"/>
</dbReference>
<evidence type="ECO:0000256" key="2">
    <source>
        <dbReference type="ARBA" id="ARBA00023125"/>
    </source>
</evidence>
<dbReference type="RefSeq" id="WP_281735085.1">
    <property type="nucleotide sequence ID" value="NZ_JAKETQ010000001.1"/>
</dbReference>
<dbReference type="InterPro" id="IPR010982">
    <property type="entry name" value="Lambda_DNA-bd_dom_sf"/>
</dbReference>
<keyword evidence="1" id="KW-0805">Transcription regulation</keyword>
<organism evidence="5 6">
    <name type="scientific">Paradevosia shaoguanensis</name>
    <dbReference type="NCBI Taxonomy" id="1335043"/>
    <lineage>
        <taxon>Bacteria</taxon>
        <taxon>Pseudomonadati</taxon>
        <taxon>Pseudomonadota</taxon>
        <taxon>Alphaproteobacteria</taxon>
        <taxon>Hyphomicrobiales</taxon>
        <taxon>Devosiaceae</taxon>
        <taxon>Paradevosia</taxon>
    </lineage>
</organism>
<dbReference type="InterPro" id="IPR000843">
    <property type="entry name" value="HTH_LacI"/>
</dbReference>
<keyword evidence="6" id="KW-1185">Reference proteome</keyword>
<dbReference type="Gene3D" id="3.40.50.2300">
    <property type="match status" value="2"/>
</dbReference>
<keyword evidence="2 5" id="KW-0238">DNA-binding</keyword>
<dbReference type="PANTHER" id="PTHR30146:SF109">
    <property type="entry name" value="HTH-TYPE TRANSCRIPTIONAL REGULATOR GALS"/>
    <property type="match status" value="1"/>
</dbReference>
<protein>
    <submittedName>
        <fullName evidence="5">LacI family DNA-binding transcriptional regulator</fullName>
    </submittedName>
</protein>
<gene>
    <name evidence="5" type="ORF">ML536_04300</name>
</gene>
<comment type="caution">
    <text evidence="5">The sequence shown here is derived from an EMBL/GenBank/DDBJ whole genome shotgun (WGS) entry which is preliminary data.</text>
</comment>
<dbReference type="CDD" id="cd01392">
    <property type="entry name" value="HTH_LacI"/>
    <property type="match status" value="1"/>
</dbReference>
<dbReference type="AlphaFoldDB" id="A0AA41UA64"/>
<proteinExistence type="predicted"/>
<feature type="domain" description="HTH lacI-type" evidence="4">
    <location>
        <begin position="19"/>
        <end position="73"/>
    </location>
</feature>
<dbReference type="PROSITE" id="PS50932">
    <property type="entry name" value="HTH_LACI_2"/>
    <property type="match status" value="1"/>
</dbReference>
<reference evidence="5" key="1">
    <citation type="submission" date="2022-03" db="EMBL/GenBank/DDBJ databases">
        <title>The complete genome sequence of a Methyloterrigena soli.</title>
        <authorList>
            <person name="Zi Z."/>
        </authorList>
    </citation>
    <scope>NUCLEOTIDE SEQUENCE</scope>
    <source>
        <strain evidence="5">M48</strain>
    </source>
</reference>
<dbReference type="Proteomes" id="UP001156140">
    <property type="component" value="Unassembled WGS sequence"/>
</dbReference>
<evidence type="ECO:0000313" key="5">
    <source>
        <dbReference type="EMBL" id="MCI0126043.1"/>
    </source>
</evidence>
<dbReference type="SMART" id="SM00354">
    <property type="entry name" value="HTH_LACI"/>
    <property type="match status" value="1"/>
</dbReference>
<evidence type="ECO:0000256" key="1">
    <source>
        <dbReference type="ARBA" id="ARBA00023015"/>
    </source>
</evidence>
<dbReference type="EMBL" id="JALAZD010000001">
    <property type="protein sequence ID" value="MCI0126043.1"/>
    <property type="molecule type" value="Genomic_DNA"/>
</dbReference>
<dbReference type="InterPro" id="IPR028082">
    <property type="entry name" value="Peripla_BP_I"/>
</dbReference>
<dbReference type="GO" id="GO:0000976">
    <property type="term" value="F:transcription cis-regulatory region binding"/>
    <property type="evidence" value="ECO:0007669"/>
    <property type="project" value="TreeGrafter"/>
</dbReference>
<dbReference type="SUPFAM" id="SSF53822">
    <property type="entry name" value="Periplasmic binding protein-like I"/>
    <property type="match status" value="1"/>
</dbReference>
<dbReference type="SUPFAM" id="SSF47413">
    <property type="entry name" value="lambda repressor-like DNA-binding domains"/>
    <property type="match status" value="1"/>
</dbReference>
<name>A0AA41UA64_9HYPH</name>
<dbReference type="Gene3D" id="1.10.260.40">
    <property type="entry name" value="lambda repressor-like DNA-binding domains"/>
    <property type="match status" value="1"/>
</dbReference>
<dbReference type="InterPro" id="IPR001761">
    <property type="entry name" value="Peripla_BP/Lac1_sug-bd_dom"/>
</dbReference>
<sequence length="368" mass="41108">MEKKNKKAGPGTVKTGRNVTIKDLAGELGLSITTISRALSGYSDVGEKTRKRVEDAASRLGYRPNRNAQRLVTRRTHNIGWVQPDNERKFLDPHFVEVMAGVLRGARALNYDIVMTSATADHEMTTYDRYVKDNSVDGFIVDLPREGDPRIDYLLEADRPFVVHGRESRHPRYGWVDVDNYGNFYRLARLLAANGHRKIAFINGDERFIYAHSRRRAVEDALNDFGIGTGGLRVYNSLHPMGEVGFKLTTEALRDGEVTALLYSSILMAIEGHNAVVRAGRTVEKDIAIATMDDVLHYLDIDHVADSLTFVRSSLQDAGLALVEEISRQCDGHNEPSGMLVPSTFHVLPDWDASSLELPVPEERAGEY</sequence>
<accession>A0AA41UA64</accession>
<evidence type="ECO:0000313" key="6">
    <source>
        <dbReference type="Proteomes" id="UP001156140"/>
    </source>
</evidence>
<evidence type="ECO:0000256" key="3">
    <source>
        <dbReference type="ARBA" id="ARBA00023163"/>
    </source>
</evidence>
<dbReference type="Pfam" id="PF00356">
    <property type="entry name" value="LacI"/>
    <property type="match status" value="1"/>
</dbReference>
<dbReference type="Pfam" id="PF00532">
    <property type="entry name" value="Peripla_BP_1"/>
    <property type="match status" value="1"/>
</dbReference>
<dbReference type="PANTHER" id="PTHR30146">
    <property type="entry name" value="LACI-RELATED TRANSCRIPTIONAL REPRESSOR"/>
    <property type="match status" value="1"/>
</dbReference>
<evidence type="ECO:0000259" key="4">
    <source>
        <dbReference type="PROSITE" id="PS50932"/>
    </source>
</evidence>